<keyword evidence="3" id="KW-1185">Reference proteome</keyword>
<reference evidence="2" key="1">
    <citation type="journal article" date="2020" name="Stud. Mycol.">
        <title>101 Dothideomycetes genomes: a test case for predicting lifestyles and emergence of pathogens.</title>
        <authorList>
            <person name="Haridas S."/>
            <person name="Albert R."/>
            <person name="Binder M."/>
            <person name="Bloem J."/>
            <person name="Labutti K."/>
            <person name="Salamov A."/>
            <person name="Andreopoulos B."/>
            <person name="Baker S."/>
            <person name="Barry K."/>
            <person name="Bills G."/>
            <person name="Bluhm B."/>
            <person name="Cannon C."/>
            <person name="Castanera R."/>
            <person name="Culley D."/>
            <person name="Daum C."/>
            <person name="Ezra D."/>
            <person name="Gonzalez J."/>
            <person name="Henrissat B."/>
            <person name="Kuo A."/>
            <person name="Liang C."/>
            <person name="Lipzen A."/>
            <person name="Lutzoni F."/>
            <person name="Magnuson J."/>
            <person name="Mondo S."/>
            <person name="Nolan M."/>
            <person name="Ohm R."/>
            <person name="Pangilinan J."/>
            <person name="Park H.-J."/>
            <person name="Ramirez L."/>
            <person name="Alfaro M."/>
            <person name="Sun H."/>
            <person name="Tritt A."/>
            <person name="Yoshinaga Y."/>
            <person name="Zwiers L.-H."/>
            <person name="Turgeon B."/>
            <person name="Goodwin S."/>
            <person name="Spatafora J."/>
            <person name="Crous P."/>
            <person name="Grigoriev I."/>
        </authorList>
    </citation>
    <scope>NUCLEOTIDE SEQUENCE</scope>
    <source>
        <strain evidence="2">CBS 113818</strain>
    </source>
</reference>
<accession>A0A6A6ZJV1</accession>
<sequence>MATSSRDLAVSKKSVPKSATGHTKRINERASIDCVTAAYDNVAFRHTIARTAFFLLRHAHPSLKPWQWSATVESANGHIYGNGDAQDCYIQQKDPYRVTIDNKDVHVRQSVTLKWACDSCRCEHKLENIPIAI</sequence>
<gene>
    <name evidence="2" type="ORF">CC86DRAFT_115439</name>
</gene>
<evidence type="ECO:0000256" key="1">
    <source>
        <dbReference type="SAM" id="MobiDB-lite"/>
    </source>
</evidence>
<proteinExistence type="predicted"/>
<feature type="region of interest" description="Disordered" evidence="1">
    <location>
        <begin position="1"/>
        <end position="22"/>
    </location>
</feature>
<dbReference type="AlphaFoldDB" id="A0A6A6ZJV1"/>
<organism evidence="2 3">
    <name type="scientific">Ophiobolus disseminans</name>
    <dbReference type="NCBI Taxonomy" id="1469910"/>
    <lineage>
        <taxon>Eukaryota</taxon>
        <taxon>Fungi</taxon>
        <taxon>Dikarya</taxon>
        <taxon>Ascomycota</taxon>
        <taxon>Pezizomycotina</taxon>
        <taxon>Dothideomycetes</taxon>
        <taxon>Pleosporomycetidae</taxon>
        <taxon>Pleosporales</taxon>
        <taxon>Pleosporineae</taxon>
        <taxon>Phaeosphaeriaceae</taxon>
        <taxon>Ophiobolus</taxon>
    </lineage>
</organism>
<protein>
    <submittedName>
        <fullName evidence="2">Uncharacterized protein</fullName>
    </submittedName>
</protein>
<name>A0A6A6ZJV1_9PLEO</name>
<evidence type="ECO:0000313" key="3">
    <source>
        <dbReference type="Proteomes" id="UP000799424"/>
    </source>
</evidence>
<evidence type="ECO:0000313" key="2">
    <source>
        <dbReference type="EMBL" id="KAF2820604.1"/>
    </source>
</evidence>
<dbReference type="Proteomes" id="UP000799424">
    <property type="component" value="Unassembled WGS sequence"/>
</dbReference>
<dbReference type="EMBL" id="MU006240">
    <property type="protein sequence ID" value="KAF2820604.1"/>
    <property type="molecule type" value="Genomic_DNA"/>
</dbReference>